<proteinExistence type="predicted"/>
<protein>
    <submittedName>
        <fullName evidence="1">22066_t:CDS:1</fullName>
    </submittedName>
</protein>
<dbReference type="EMBL" id="CAJVQB010067061">
    <property type="protein sequence ID" value="CAG8841842.1"/>
    <property type="molecule type" value="Genomic_DNA"/>
</dbReference>
<sequence length="158" mass="19510">THTLFQKRRIQRHDKKLLQVAFDGSKLKKEILEELEEEDDPLFFIVKQKKVDYKDKYGENMYYYKFSKRLDKFVARLIDTFFCDAQEKMYSVIRGRFKRRKNVIVWFYKKDEETRKYFKEFSDLVKNYNEDLVSSDLHKQIIEKIDKTLVSFKNKRFN</sequence>
<gene>
    <name evidence="1" type="ORF">GMARGA_LOCUS35660</name>
</gene>
<evidence type="ECO:0000313" key="1">
    <source>
        <dbReference type="EMBL" id="CAG8841842.1"/>
    </source>
</evidence>
<accession>A0ABN7WY16</accession>
<feature type="non-terminal residue" evidence="1">
    <location>
        <position position="1"/>
    </location>
</feature>
<reference evidence="1 2" key="1">
    <citation type="submission" date="2021-06" db="EMBL/GenBank/DDBJ databases">
        <authorList>
            <person name="Kallberg Y."/>
            <person name="Tangrot J."/>
            <person name="Rosling A."/>
        </authorList>
    </citation>
    <scope>NUCLEOTIDE SEQUENCE [LARGE SCALE GENOMIC DNA]</scope>
    <source>
        <strain evidence="1 2">120-4 pot B 10/14</strain>
    </source>
</reference>
<dbReference type="Proteomes" id="UP000789901">
    <property type="component" value="Unassembled WGS sequence"/>
</dbReference>
<feature type="non-terminal residue" evidence="1">
    <location>
        <position position="158"/>
    </location>
</feature>
<keyword evidence="2" id="KW-1185">Reference proteome</keyword>
<name>A0ABN7WY16_GIGMA</name>
<comment type="caution">
    <text evidence="1">The sequence shown here is derived from an EMBL/GenBank/DDBJ whole genome shotgun (WGS) entry which is preliminary data.</text>
</comment>
<evidence type="ECO:0000313" key="2">
    <source>
        <dbReference type="Proteomes" id="UP000789901"/>
    </source>
</evidence>
<organism evidence="1 2">
    <name type="scientific">Gigaspora margarita</name>
    <dbReference type="NCBI Taxonomy" id="4874"/>
    <lineage>
        <taxon>Eukaryota</taxon>
        <taxon>Fungi</taxon>
        <taxon>Fungi incertae sedis</taxon>
        <taxon>Mucoromycota</taxon>
        <taxon>Glomeromycotina</taxon>
        <taxon>Glomeromycetes</taxon>
        <taxon>Diversisporales</taxon>
        <taxon>Gigasporaceae</taxon>
        <taxon>Gigaspora</taxon>
    </lineage>
</organism>